<dbReference type="Proteomes" id="UP001153069">
    <property type="component" value="Unassembled WGS sequence"/>
</dbReference>
<proteinExistence type="predicted"/>
<dbReference type="AlphaFoldDB" id="A0A9N8HC95"/>
<accession>A0A9N8HC95</accession>
<dbReference type="EMBL" id="CAICTM010000397">
    <property type="protein sequence ID" value="CAB9509633.1"/>
    <property type="molecule type" value="Genomic_DNA"/>
</dbReference>
<gene>
    <name evidence="1" type="ORF">SEMRO_398_G134640.1</name>
</gene>
<evidence type="ECO:0000313" key="2">
    <source>
        <dbReference type="Proteomes" id="UP001153069"/>
    </source>
</evidence>
<name>A0A9N8HC95_9STRA</name>
<reference evidence="1" key="1">
    <citation type="submission" date="2020-06" db="EMBL/GenBank/DDBJ databases">
        <authorList>
            <consortium name="Plant Systems Biology data submission"/>
        </authorList>
    </citation>
    <scope>NUCLEOTIDE SEQUENCE</scope>
    <source>
        <strain evidence="1">D6</strain>
    </source>
</reference>
<keyword evidence="2" id="KW-1185">Reference proteome</keyword>
<organism evidence="1 2">
    <name type="scientific">Seminavis robusta</name>
    <dbReference type="NCBI Taxonomy" id="568900"/>
    <lineage>
        <taxon>Eukaryota</taxon>
        <taxon>Sar</taxon>
        <taxon>Stramenopiles</taxon>
        <taxon>Ochrophyta</taxon>
        <taxon>Bacillariophyta</taxon>
        <taxon>Bacillariophyceae</taxon>
        <taxon>Bacillariophycidae</taxon>
        <taxon>Naviculales</taxon>
        <taxon>Naviculaceae</taxon>
        <taxon>Seminavis</taxon>
    </lineage>
</organism>
<protein>
    <submittedName>
        <fullName evidence="1">Uncharacterized protein</fullName>
    </submittedName>
</protein>
<sequence>MTGMTRNRDFMGLDADSDKSNSLAEAFKLSPPPLAQFNANYTACAYPTGNLRQRELQFSQGDTWTGIQLSAAAAVSYFLKSTWYEGTLADYQILSNCIGALVGADVGLDLLLQVFQEGSGFAPAISEEEDPSRQITITDTGVFECVPVTTIAIFGIQVCWDQASGADAGQFVEITFGPSFGAALGGYSVCYAAFTATSKL</sequence>
<evidence type="ECO:0000313" key="1">
    <source>
        <dbReference type="EMBL" id="CAB9509633.1"/>
    </source>
</evidence>
<comment type="caution">
    <text evidence="1">The sequence shown here is derived from an EMBL/GenBank/DDBJ whole genome shotgun (WGS) entry which is preliminary data.</text>
</comment>